<dbReference type="InterPro" id="IPR018511">
    <property type="entry name" value="Hemolysin-typ_Ca-bd_CS"/>
</dbReference>
<dbReference type="InterPro" id="IPR013858">
    <property type="entry name" value="Peptidase_M10B_C"/>
</dbReference>
<gene>
    <name evidence="7" type="ORF">Q7A36_00345</name>
</gene>
<comment type="caution">
    <text evidence="7">The sequence shown here is derived from an EMBL/GenBank/DDBJ whole genome shotgun (WGS) entry which is preliminary data.</text>
</comment>
<dbReference type="Gene3D" id="2.150.10.10">
    <property type="entry name" value="Serralysin-like metalloprotease, C-terminal"/>
    <property type="match status" value="3"/>
</dbReference>
<evidence type="ECO:0000256" key="3">
    <source>
        <dbReference type="ARBA" id="ARBA00022525"/>
    </source>
</evidence>
<comment type="subcellular location">
    <subcellularLocation>
        <location evidence="2">Secreted</location>
    </subcellularLocation>
</comment>
<dbReference type="PANTHER" id="PTHR38340">
    <property type="entry name" value="S-LAYER PROTEIN"/>
    <property type="match status" value="1"/>
</dbReference>
<dbReference type="InterPro" id="IPR050557">
    <property type="entry name" value="RTX_toxin/Mannuronan_C5-epim"/>
</dbReference>
<dbReference type="InterPro" id="IPR011049">
    <property type="entry name" value="Serralysin-like_metalloprot_C"/>
</dbReference>
<dbReference type="Pfam" id="PF08548">
    <property type="entry name" value="Peptidase_M10_C"/>
    <property type="match status" value="1"/>
</dbReference>
<dbReference type="InterPro" id="IPR001343">
    <property type="entry name" value="Hemolysn_Ca-bd"/>
</dbReference>
<organism evidence="7 8">
    <name type="scientific">Paracraurococcus lichenis</name>
    <dbReference type="NCBI Taxonomy" id="3064888"/>
    <lineage>
        <taxon>Bacteria</taxon>
        <taxon>Pseudomonadati</taxon>
        <taxon>Pseudomonadota</taxon>
        <taxon>Alphaproteobacteria</taxon>
        <taxon>Acetobacterales</taxon>
        <taxon>Roseomonadaceae</taxon>
        <taxon>Paracraurococcus</taxon>
    </lineage>
</organism>
<evidence type="ECO:0000256" key="1">
    <source>
        <dbReference type="ARBA" id="ARBA00001913"/>
    </source>
</evidence>
<evidence type="ECO:0000259" key="6">
    <source>
        <dbReference type="Pfam" id="PF08548"/>
    </source>
</evidence>
<evidence type="ECO:0000313" key="7">
    <source>
        <dbReference type="EMBL" id="MDO9706769.1"/>
    </source>
</evidence>
<proteinExistence type="predicted"/>
<sequence>MPAGVPGITLTGGDGPDVLLGKANDDRLDGGRGNDLLLGHGGNDFLTGGPESPYGPDGKIVDLPDNDTLLGGAGRDTLAGGIGNDYLSGGSGDDSLSGGWGNDTLLGGAGNDTLVGGRYGLETFPDDNLLIGGRGDDSLEGNLGNDTLLGGAGNDTLFGSGGADILVGGGGADVFRLGYFAPTLPGTWMDKSDRILDFQDGVDKLDVSLLRTGNNTALPFTFLGEAPFTGTGPEIHVVHTDDATLVEVNFIFLGQLHGTPDDPGGILRLDGYHALSASDFIL</sequence>
<evidence type="ECO:0000256" key="5">
    <source>
        <dbReference type="SAM" id="MobiDB-lite"/>
    </source>
</evidence>
<evidence type="ECO:0000256" key="4">
    <source>
        <dbReference type="ARBA" id="ARBA00022737"/>
    </source>
</evidence>
<dbReference type="PROSITE" id="PS00330">
    <property type="entry name" value="HEMOLYSIN_CALCIUM"/>
    <property type="match status" value="6"/>
</dbReference>
<dbReference type="RefSeq" id="WP_305101644.1">
    <property type="nucleotide sequence ID" value="NZ_JAUTWS010000001.1"/>
</dbReference>
<evidence type="ECO:0000313" key="8">
    <source>
        <dbReference type="Proteomes" id="UP001243009"/>
    </source>
</evidence>
<evidence type="ECO:0000256" key="2">
    <source>
        <dbReference type="ARBA" id="ARBA00004613"/>
    </source>
</evidence>
<dbReference type="EMBL" id="JAUTWS010000001">
    <property type="protein sequence ID" value="MDO9706769.1"/>
    <property type="molecule type" value="Genomic_DNA"/>
</dbReference>
<keyword evidence="3" id="KW-0964">Secreted</keyword>
<feature type="region of interest" description="Disordered" evidence="5">
    <location>
        <begin position="1"/>
        <end position="26"/>
    </location>
</feature>
<reference evidence="7 8" key="1">
    <citation type="submission" date="2023-08" db="EMBL/GenBank/DDBJ databases">
        <title>The draft genome sequence of Paracraurococcus sp. LOR1-02.</title>
        <authorList>
            <person name="Kingkaew E."/>
            <person name="Tanasupawat S."/>
        </authorList>
    </citation>
    <scope>NUCLEOTIDE SEQUENCE [LARGE SCALE GENOMIC DNA]</scope>
    <source>
        <strain evidence="7 8">LOR1-02</strain>
    </source>
</reference>
<protein>
    <submittedName>
        <fullName evidence="7">Calcium-binding protein</fullName>
    </submittedName>
</protein>
<comment type="cofactor">
    <cofactor evidence="1">
        <name>Ca(2+)</name>
        <dbReference type="ChEBI" id="CHEBI:29108"/>
    </cofactor>
</comment>
<dbReference type="PANTHER" id="PTHR38340:SF1">
    <property type="entry name" value="S-LAYER PROTEIN"/>
    <property type="match status" value="1"/>
</dbReference>
<keyword evidence="4" id="KW-0677">Repeat</keyword>
<dbReference type="Pfam" id="PF00353">
    <property type="entry name" value="HemolysinCabind"/>
    <property type="match status" value="3"/>
</dbReference>
<feature type="domain" description="Peptidase M10 serralysin C-terminal" evidence="6">
    <location>
        <begin position="110"/>
        <end position="254"/>
    </location>
</feature>
<dbReference type="SUPFAM" id="SSF51120">
    <property type="entry name" value="beta-Roll"/>
    <property type="match status" value="2"/>
</dbReference>
<dbReference type="Proteomes" id="UP001243009">
    <property type="component" value="Unassembled WGS sequence"/>
</dbReference>
<keyword evidence="8" id="KW-1185">Reference proteome</keyword>
<name>A0ABT9DS97_9PROT</name>
<dbReference type="PRINTS" id="PR00313">
    <property type="entry name" value="CABNDNGRPT"/>
</dbReference>
<accession>A0ABT9DS97</accession>